<dbReference type="GO" id="GO:0019243">
    <property type="term" value="P:methylglyoxal catabolic process to D-lactate via S-lactoyl-glutathione"/>
    <property type="evidence" value="ECO:0007669"/>
    <property type="project" value="TreeGrafter"/>
</dbReference>
<dbReference type="AlphaFoldDB" id="A0A433TEA8"/>
<dbReference type="Pfam" id="PF01965">
    <property type="entry name" value="DJ-1_PfpI"/>
    <property type="match status" value="1"/>
</dbReference>
<evidence type="ECO:0000313" key="5">
    <source>
        <dbReference type="EMBL" id="RUS79892.1"/>
    </source>
</evidence>
<dbReference type="SUPFAM" id="SSF52317">
    <property type="entry name" value="Class I glutamine amidotransferase-like"/>
    <property type="match status" value="1"/>
</dbReference>
<proteinExistence type="inferred from homology"/>
<dbReference type="InterPro" id="IPR029062">
    <property type="entry name" value="Class_I_gatase-like"/>
</dbReference>
<accession>A0A433TEA8</accession>
<gene>
    <name evidence="5" type="ORF">EGW08_012330</name>
</gene>
<feature type="domain" description="DJ-1/PfpI" evidence="4">
    <location>
        <begin position="91"/>
        <end position="230"/>
    </location>
</feature>
<sequence>MLKIMGRRILIVLTSQGTLGDSLKKTGWYLPELAHPLKAFFDAGFTDSIDIVSPKGGAAPVDPQSAEVFKDDPTCQWLYNNEHAQKLINHTKRACDITSSNYCAVIYPGGHGPMFDLACDKEIAQVASDIFKDGGLVAACCHGPAGLVPVKDGDGNSIVRDRKVTCFTNSEEKEIEMTSLVPFALETKLKELGCNFCCAEDFQEHVVVDNRLITGQNSQSSKAFSDAVLQHLKEAHGANT</sequence>
<evidence type="ECO:0000256" key="1">
    <source>
        <dbReference type="ARBA" id="ARBA00023016"/>
    </source>
</evidence>
<organism evidence="5 6">
    <name type="scientific">Elysia chlorotica</name>
    <name type="common">Eastern emerald elysia</name>
    <name type="synonym">Sea slug</name>
    <dbReference type="NCBI Taxonomy" id="188477"/>
    <lineage>
        <taxon>Eukaryota</taxon>
        <taxon>Metazoa</taxon>
        <taxon>Spiralia</taxon>
        <taxon>Lophotrochozoa</taxon>
        <taxon>Mollusca</taxon>
        <taxon>Gastropoda</taxon>
        <taxon>Heterobranchia</taxon>
        <taxon>Euthyneura</taxon>
        <taxon>Panpulmonata</taxon>
        <taxon>Sacoglossa</taxon>
        <taxon>Placobranchoidea</taxon>
        <taxon>Plakobranchidae</taxon>
        <taxon>Elysia</taxon>
    </lineage>
</organism>
<evidence type="ECO:0000256" key="2">
    <source>
        <dbReference type="ARBA" id="ARBA00023239"/>
    </source>
</evidence>
<comment type="caution">
    <text evidence="5">The sequence shown here is derived from an EMBL/GenBank/DDBJ whole genome shotgun (WGS) entry which is preliminary data.</text>
</comment>
<evidence type="ECO:0000256" key="3">
    <source>
        <dbReference type="ARBA" id="ARBA00038493"/>
    </source>
</evidence>
<name>A0A433TEA8_ELYCH</name>
<dbReference type="InterPro" id="IPR002818">
    <property type="entry name" value="DJ-1/PfpI"/>
</dbReference>
<protein>
    <recommendedName>
        <fullName evidence="4">DJ-1/PfpI domain-containing protein</fullName>
    </recommendedName>
</protein>
<dbReference type="Proteomes" id="UP000271974">
    <property type="component" value="Unassembled WGS sequence"/>
</dbReference>
<reference evidence="5 6" key="1">
    <citation type="submission" date="2019-01" db="EMBL/GenBank/DDBJ databases">
        <title>A draft genome assembly of the solar-powered sea slug Elysia chlorotica.</title>
        <authorList>
            <person name="Cai H."/>
            <person name="Li Q."/>
            <person name="Fang X."/>
            <person name="Li J."/>
            <person name="Curtis N.E."/>
            <person name="Altenburger A."/>
            <person name="Shibata T."/>
            <person name="Feng M."/>
            <person name="Maeda T."/>
            <person name="Schwartz J.A."/>
            <person name="Shigenobu S."/>
            <person name="Lundholm N."/>
            <person name="Nishiyama T."/>
            <person name="Yang H."/>
            <person name="Hasebe M."/>
            <person name="Li S."/>
            <person name="Pierce S.K."/>
            <person name="Wang J."/>
        </authorList>
    </citation>
    <scope>NUCLEOTIDE SEQUENCE [LARGE SCALE GENOMIC DNA]</scope>
    <source>
        <strain evidence="5">EC2010</strain>
        <tissue evidence="5">Whole organism of an adult</tissue>
    </source>
</reference>
<dbReference type="PANTHER" id="PTHR48094:SF11">
    <property type="entry name" value="GLUTATHIONE-INDEPENDENT GLYOXALASE HSP31-RELATED"/>
    <property type="match status" value="1"/>
</dbReference>
<dbReference type="CDD" id="cd03141">
    <property type="entry name" value="GATase1_Hsp31_like"/>
    <property type="match status" value="1"/>
</dbReference>
<dbReference type="InterPro" id="IPR050325">
    <property type="entry name" value="Prot/Nucl_acid_deglycase"/>
</dbReference>
<dbReference type="GO" id="GO:0005737">
    <property type="term" value="C:cytoplasm"/>
    <property type="evidence" value="ECO:0007669"/>
    <property type="project" value="TreeGrafter"/>
</dbReference>
<dbReference type="PANTHER" id="PTHR48094">
    <property type="entry name" value="PROTEIN/NUCLEIC ACID DEGLYCASE DJ-1-RELATED"/>
    <property type="match status" value="1"/>
</dbReference>
<dbReference type="STRING" id="188477.A0A433TEA8"/>
<dbReference type="Gene3D" id="3.40.50.880">
    <property type="match status" value="1"/>
</dbReference>
<keyword evidence="1" id="KW-0346">Stress response</keyword>
<keyword evidence="6" id="KW-1185">Reference proteome</keyword>
<comment type="similarity">
    <text evidence="3">Belongs to the peptidase C56 family. HSP31-like subfamily.</text>
</comment>
<dbReference type="GO" id="GO:0019172">
    <property type="term" value="F:glyoxalase III activity"/>
    <property type="evidence" value="ECO:0007669"/>
    <property type="project" value="TreeGrafter"/>
</dbReference>
<evidence type="ECO:0000313" key="6">
    <source>
        <dbReference type="Proteomes" id="UP000271974"/>
    </source>
</evidence>
<dbReference type="EMBL" id="RQTK01000422">
    <property type="protein sequence ID" value="RUS79892.1"/>
    <property type="molecule type" value="Genomic_DNA"/>
</dbReference>
<keyword evidence="2" id="KW-0456">Lyase</keyword>
<evidence type="ECO:0000259" key="4">
    <source>
        <dbReference type="Pfam" id="PF01965"/>
    </source>
</evidence>
<dbReference type="OrthoDB" id="543156at2759"/>